<protein>
    <submittedName>
        <fullName evidence="1">Cytochrome P</fullName>
    </submittedName>
</protein>
<dbReference type="GO" id="GO:0020037">
    <property type="term" value="F:heme binding"/>
    <property type="evidence" value="ECO:0007669"/>
    <property type="project" value="InterPro"/>
</dbReference>
<organism evidence="1 2">
    <name type="scientific">Trema orientale</name>
    <name type="common">Charcoal tree</name>
    <name type="synonym">Celtis orientalis</name>
    <dbReference type="NCBI Taxonomy" id="63057"/>
    <lineage>
        <taxon>Eukaryota</taxon>
        <taxon>Viridiplantae</taxon>
        <taxon>Streptophyta</taxon>
        <taxon>Embryophyta</taxon>
        <taxon>Tracheophyta</taxon>
        <taxon>Spermatophyta</taxon>
        <taxon>Magnoliopsida</taxon>
        <taxon>eudicotyledons</taxon>
        <taxon>Gunneridae</taxon>
        <taxon>Pentapetalae</taxon>
        <taxon>rosids</taxon>
        <taxon>fabids</taxon>
        <taxon>Rosales</taxon>
        <taxon>Cannabaceae</taxon>
        <taxon>Trema</taxon>
    </lineage>
</organism>
<name>A0A2P5FZC2_TREOI</name>
<dbReference type="AlphaFoldDB" id="A0A2P5FZC2"/>
<dbReference type="Proteomes" id="UP000237000">
    <property type="component" value="Unassembled WGS sequence"/>
</dbReference>
<accession>A0A2P5FZC2</accession>
<comment type="caution">
    <text evidence="1">The sequence shown here is derived from an EMBL/GenBank/DDBJ whole genome shotgun (WGS) entry which is preliminary data.</text>
</comment>
<reference evidence="2" key="1">
    <citation type="submission" date="2016-06" db="EMBL/GenBank/DDBJ databases">
        <title>Parallel loss of symbiosis genes in relatives of nitrogen-fixing non-legume Parasponia.</title>
        <authorList>
            <person name="Van Velzen R."/>
            <person name="Holmer R."/>
            <person name="Bu F."/>
            <person name="Rutten L."/>
            <person name="Van Zeijl A."/>
            <person name="Liu W."/>
            <person name="Santuari L."/>
            <person name="Cao Q."/>
            <person name="Sharma T."/>
            <person name="Shen D."/>
            <person name="Roswanjaya Y."/>
            <person name="Wardhani T."/>
            <person name="Kalhor M.S."/>
            <person name="Jansen J."/>
            <person name="Van den Hoogen J."/>
            <person name="Gungor B."/>
            <person name="Hartog M."/>
            <person name="Hontelez J."/>
            <person name="Verver J."/>
            <person name="Yang W.-C."/>
            <person name="Schijlen E."/>
            <person name="Repin R."/>
            <person name="Schilthuizen M."/>
            <person name="Schranz E."/>
            <person name="Heidstra R."/>
            <person name="Miyata K."/>
            <person name="Fedorova E."/>
            <person name="Kohlen W."/>
            <person name="Bisseling T."/>
            <person name="Smit S."/>
            <person name="Geurts R."/>
        </authorList>
    </citation>
    <scope>NUCLEOTIDE SEQUENCE [LARGE SCALE GENOMIC DNA]</scope>
    <source>
        <strain evidence="2">cv. RG33-2</strain>
    </source>
</reference>
<dbReference type="SUPFAM" id="SSF48264">
    <property type="entry name" value="Cytochrome P450"/>
    <property type="match status" value="1"/>
</dbReference>
<dbReference type="EMBL" id="JXTC01000003">
    <property type="protein sequence ID" value="POO03136.1"/>
    <property type="molecule type" value="Genomic_DNA"/>
</dbReference>
<dbReference type="GO" id="GO:0016705">
    <property type="term" value="F:oxidoreductase activity, acting on paired donors, with incorporation or reduction of molecular oxygen"/>
    <property type="evidence" value="ECO:0007669"/>
    <property type="project" value="InterPro"/>
</dbReference>
<dbReference type="InParanoid" id="A0A2P5FZC2"/>
<sequence length="69" mass="7887">MPRSGSKERRGDEVDRLMLGNKICPGQKLALVEAKFNLAMIRRQYSFVVSPMYFHAPAVLMMRSIEDSL</sequence>
<dbReference type="Gene3D" id="1.10.630.10">
    <property type="entry name" value="Cytochrome P450"/>
    <property type="match status" value="1"/>
</dbReference>
<dbReference type="InterPro" id="IPR036396">
    <property type="entry name" value="Cyt_P450_sf"/>
</dbReference>
<evidence type="ECO:0000313" key="2">
    <source>
        <dbReference type="Proteomes" id="UP000237000"/>
    </source>
</evidence>
<evidence type="ECO:0000313" key="1">
    <source>
        <dbReference type="EMBL" id="POO03136.1"/>
    </source>
</evidence>
<gene>
    <name evidence="1" type="ORF">TorRG33x02_011970</name>
</gene>
<proteinExistence type="predicted"/>
<dbReference type="GO" id="GO:0004497">
    <property type="term" value="F:monooxygenase activity"/>
    <property type="evidence" value="ECO:0007669"/>
    <property type="project" value="InterPro"/>
</dbReference>
<dbReference type="GO" id="GO:0005506">
    <property type="term" value="F:iron ion binding"/>
    <property type="evidence" value="ECO:0007669"/>
    <property type="project" value="InterPro"/>
</dbReference>
<dbReference type="STRING" id="63057.A0A2P5FZC2"/>
<keyword evidence="2" id="KW-1185">Reference proteome</keyword>